<evidence type="ECO:0000313" key="1">
    <source>
        <dbReference type="EMBL" id="AUB44384.1"/>
    </source>
</evidence>
<accession>A0A2K8T9L3</accession>
<name>A0A2K8T9L3_9NOSO</name>
<organism evidence="1 2">
    <name type="scientific">Nostoc flagelliforme CCNUN1</name>
    <dbReference type="NCBI Taxonomy" id="2038116"/>
    <lineage>
        <taxon>Bacteria</taxon>
        <taxon>Bacillati</taxon>
        <taxon>Cyanobacteriota</taxon>
        <taxon>Cyanophyceae</taxon>
        <taxon>Nostocales</taxon>
        <taxon>Nostocaceae</taxon>
        <taxon>Nostoc</taxon>
    </lineage>
</organism>
<protein>
    <submittedName>
        <fullName evidence="1">Uncharacterized protein</fullName>
    </submittedName>
</protein>
<dbReference type="AlphaFoldDB" id="A0A2K8T9L3"/>
<sequence>MGVEKGQSTAHGSLKSNLQLLKILYFLRRCRRRAAPTPV</sequence>
<keyword evidence="1" id="KW-0614">Plasmid</keyword>
<proteinExistence type="predicted"/>
<keyword evidence="2" id="KW-1185">Reference proteome</keyword>
<dbReference type="KEGG" id="nfl:COO91_10607"/>
<gene>
    <name evidence="1" type="ORF">COO91_10607</name>
</gene>
<dbReference type="Proteomes" id="UP000232003">
    <property type="component" value="Plasmid pNFSY08"/>
</dbReference>
<reference evidence="1 2" key="1">
    <citation type="submission" date="2017-11" db="EMBL/GenBank/DDBJ databases">
        <title>Complete genome of a free-living desiccation-tolerant cyanobacterium and its photosynthetic adaptation to extreme terrestrial habitat.</title>
        <authorList>
            <person name="Shang J."/>
        </authorList>
    </citation>
    <scope>NUCLEOTIDE SEQUENCE [LARGE SCALE GENOMIC DNA]</scope>
    <source>
        <strain evidence="1 2">CCNUN1</strain>
        <plasmid evidence="2">pnfsy08</plasmid>
    </source>
</reference>
<geneLocation type="plasmid" evidence="2">
    <name>pnfsy08</name>
</geneLocation>
<evidence type="ECO:0000313" key="2">
    <source>
        <dbReference type="Proteomes" id="UP000232003"/>
    </source>
</evidence>
<dbReference type="EMBL" id="CP024793">
    <property type="protein sequence ID" value="AUB44384.1"/>
    <property type="molecule type" value="Genomic_DNA"/>
</dbReference>